<proteinExistence type="predicted"/>
<dbReference type="EMBL" id="BDGG01000005">
    <property type="protein sequence ID" value="GAU99365.1"/>
    <property type="molecule type" value="Genomic_DNA"/>
</dbReference>
<organism evidence="1 2">
    <name type="scientific">Ramazzottius varieornatus</name>
    <name type="common">Water bear</name>
    <name type="synonym">Tardigrade</name>
    <dbReference type="NCBI Taxonomy" id="947166"/>
    <lineage>
        <taxon>Eukaryota</taxon>
        <taxon>Metazoa</taxon>
        <taxon>Ecdysozoa</taxon>
        <taxon>Tardigrada</taxon>
        <taxon>Eutardigrada</taxon>
        <taxon>Parachela</taxon>
        <taxon>Hypsibioidea</taxon>
        <taxon>Ramazzottiidae</taxon>
        <taxon>Ramazzottius</taxon>
    </lineage>
</organism>
<reference evidence="1 2" key="1">
    <citation type="journal article" date="2016" name="Nat. Commun.">
        <title>Extremotolerant tardigrade genome and improved radiotolerance of human cultured cells by tardigrade-unique protein.</title>
        <authorList>
            <person name="Hashimoto T."/>
            <person name="Horikawa D.D."/>
            <person name="Saito Y."/>
            <person name="Kuwahara H."/>
            <person name="Kozuka-Hata H."/>
            <person name="Shin-I T."/>
            <person name="Minakuchi Y."/>
            <person name="Ohishi K."/>
            <person name="Motoyama A."/>
            <person name="Aizu T."/>
            <person name="Enomoto A."/>
            <person name="Kondo K."/>
            <person name="Tanaka S."/>
            <person name="Hara Y."/>
            <person name="Koshikawa S."/>
            <person name="Sagara H."/>
            <person name="Miura T."/>
            <person name="Yokobori S."/>
            <person name="Miyagawa K."/>
            <person name="Suzuki Y."/>
            <person name="Kubo T."/>
            <person name="Oyama M."/>
            <person name="Kohara Y."/>
            <person name="Fujiyama A."/>
            <person name="Arakawa K."/>
            <person name="Katayama T."/>
            <person name="Toyoda A."/>
            <person name="Kunieda T."/>
        </authorList>
    </citation>
    <scope>NUCLEOTIDE SEQUENCE [LARGE SCALE GENOMIC DNA]</scope>
    <source>
        <strain evidence="1 2">YOKOZUNA-1</strain>
    </source>
</reference>
<accession>A0A1D1VF14</accession>
<comment type="caution">
    <text evidence="1">The sequence shown here is derived from an EMBL/GenBank/DDBJ whole genome shotgun (WGS) entry which is preliminary data.</text>
</comment>
<name>A0A1D1VF14_RAMVA</name>
<dbReference type="OrthoDB" id="6604420at2759"/>
<evidence type="ECO:0000313" key="1">
    <source>
        <dbReference type="EMBL" id="GAU99365.1"/>
    </source>
</evidence>
<dbReference type="Proteomes" id="UP000186922">
    <property type="component" value="Unassembled WGS sequence"/>
</dbReference>
<sequence length="127" mass="14956">MCTERHNVMKETQFADLWVVDEIMRLELSKKYATTVKVFDLVYTKAYSYVSYSSHAELMNAVKRFGVDMGNSHMLRWAARKITTHISIKMRYMLVAWLTKTQPYSSVTQNLIIYIRVEIDLDPVSFF</sequence>
<evidence type="ECO:0000313" key="2">
    <source>
        <dbReference type="Proteomes" id="UP000186922"/>
    </source>
</evidence>
<dbReference type="AlphaFoldDB" id="A0A1D1VF14"/>
<gene>
    <name evidence="1" type="primary">RvY_10381-1</name>
    <name evidence="1" type="synonym">RvY_10381.1</name>
    <name evidence="1" type="ORF">RvY_10381</name>
</gene>
<protein>
    <submittedName>
        <fullName evidence="1">Uncharacterized protein</fullName>
    </submittedName>
</protein>
<keyword evidence="2" id="KW-1185">Reference proteome</keyword>